<dbReference type="EMBL" id="JWZT01001815">
    <property type="protein sequence ID" value="KII71258.1"/>
    <property type="molecule type" value="Genomic_DNA"/>
</dbReference>
<name>A0A0C2JPH6_THEKT</name>
<gene>
    <name evidence="2" type="ORF">RF11_14201</name>
</gene>
<accession>A0A0C2JPH6</accession>
<evidence type="ECO:0000256" key="1">
    <source>
        <dbReference type="SAM" id="MobiDB-lite"/>
    </source>
</evidence>
<organism evidence="2 3">
    <name type="scientific">Thelohanellus kitauei</name>
    <name type="common">Myxosporean</name>
    <dbReference type="NCBI Taxonomy" id="669202"/>
    <lineage>
        <taxon>Eukaryota</taxon>
        <taxon>Metazoa</taxon>
        <taxon>Cnidaria</taxon>
        <taxon>Myxozoa</taxon>
        <taxon>Myxosporea</taxon>
        <taxon>Bivalvulida</taxon>
        <taxon>Platysporina</taxon>
        <taxon>Myxobolidae</taxon>
        <taxon>Thelohanellus</taxon>
    </lineage>
</organism>
<comment type="caution">
    <text evidence="2">The sequence shown here is derived from an EMBL/GenBank/DDBJ whole genome shotgun (WGS) entry which is preliminary data.</text>
</comment>
<evidence type="ECO:0000313" key="2">
    <source>
        <dbReference type="EMBL" id="KII71258.1"/>
    </source>
</evidence>
<dbReference type="Proteomes" id="UP000031668">
    <property type="component" value="Unassembled WGS sequence"/>
</dbReference>
<feature type="region of interest" description="Disordered" evidence="1">
    <location>
        <begin position="83"/>
        <end position="123"/>
    </location>
</feature>
<dbReference type="AlphaFoldDB" id="A0A0C2JPH6"/>
<sequence length="123" mass="13226">MESNGSGGDNPERFGGSGPPNRDTNPPIYLRVVNISKPEMAYISDNSGTRRLAILVPADQPINAGNMGASNVDSSNVNIGNQNLVNNYSTSGYEDPNPTMPNPELPDSFDPNTYGDGDELRRR</sequence>
<proteinExistence type="predicted"/>
<reference evidence="2 3" key="1">
    <citation type="journal article" date="2014" name="Genome Biol. Evol.">
        <title>The genome of the myxosporean Thelohanellus kitauei shows adaptations to nutrient acquisition within its fish host.</title>
        <authorList>
            <person name="Yang Y."/>
            <person name="Xiong J."/>
            <person name="Zhou Z."/>
            <person name="Huo F."/>
            <person name="Miao W."/>
            <person name="Ran C."/>
            <person name="Liu Y."/>
            <person name="Zhang J."/>
            <person name="Feng J."/>
            <person name="Wang M."/>
            <person name="Wang M."/>
            <person name="Wang L."/>
            <person name="Yao B."/>
        </authorList>
    </citation>
    <scope>NUCLEOTIDE SEQUENCE [LARGE SCALE GENOMIC DNA]</scope>
    <source>
        <strain evidence="2">Wuqing</strain>
    </source>
</reference>
<keyword evidence="3" id="KW-1185">Reference proteome</keyword>
<protein>
    <submittedName>
        <fullName evidence="2">Uncharacterized protein</fullName>
    </submittedName>
</protein>
<evidence type="ECO:0000313" key="3">
    <source>
        <dbReference type="Proteomes" id="UP000031668"/>
    </source>
</evidence>
<feature type="region of interest" description="Disordered" evidence="1">
    <location>
        <begin position="1"/>
        <end position="27"/>
    </location>
</feature>